<dbReference type="GO" id="GO:0008932">
    <property type="term" value="F:lytic endotransglycosylase activity"/>
    <property type="evidence" value="ECO:0007669"/>
    <property type="project" value="UniProtKB-UniRule"/>
</dbReference>
<protein>
    <recommendedName>
        <fullName evidence="7">Endolytic murein transglycosylase</fullName>
        <ecNumber evidence="7">4.2.2.29</ecNumber>
    </recommendedName>
    <alternativeName>
        <fullName evidence="7">Peptidoglycan lytic transglycosylase</fullName>
    </alternativeName>
    <alternativeName>
        <fullName evidence="7">Peptidoglycan polymerization terminase</fullName>
    </alternativeName>
</protein>
<dbReference type="Proteomes" id="UP000199128">
    <property type="component" value="Unassembled WGS sequence"/>
</dbReference>
<feature type="site" description="Important for catalytic activity" evidence="7">
    <location>
        <position position="332"/>
    </location>
</feature>
<evidence type="ECO:0000256" key="7">
    <source>
        <dbReference type="HAMAP-Rule" id="MF_02065"/>
    </source>
</evidence>
<dbReference type="GO" id="GO:0005886">
    <property type="term" value="C:plasma membrane"/>
    <property type="evidence" value="ECO:0007669"/>
    <property type="project" value="UniProtKB-SubCell"/>
</dbReference>
<dbReference type="RefSeq" id="WP_091007809.1">
    <property type="nucleotide sequence ID" value="NZ_FOGP01000001.1"/>
</dbReference>
<keyword evidence="1 7" id="KW-1003">Cell membrane</keyword>
<evidence type="ECO:0000256" key="2">
    <source>
        <dbReference type="ARBA" id="ARBA00022692"/>
    </source>
</evidence>
<dbReference type="PANTHER" id="PTHR30518">
    <property type="entry name" value="ENDOLYTIC MUREIN TRANSGLYCOSYLASE"/>
    <property type="match status" value="1"/>
</dbReference>
<feature type="compositionally biased region" description="Low complexity" evidence="8">
    <location>
        <begin position="26"/>
        <end position="47"/>
    </location>
</feature>
<feature type="compositionally biased region" description="Low complexity" evidence="8">
    <location>
        <begin position="80"/>
        <end position="91"/>
    </location>
</feature>
<dbReference type="PANTHER" id="PTHR30518:SF2">
    <property type="entry name" value="ENDOLYTIC MUREIN TRANSGLYCOSYLASE"/>
    <property type="match status" value="1"/>
</dbReference>
<dbReference type="InterPro" id="IPR003770">
    <property type="entry name" value="MLTG-like"/>
</dbReference>
<dbReference type="NCBIfam" id="TIGR00247">
    <property type="entry name" value="endolytic transglycosylase MltG"/>
    <property type="match status" value="1"/>
</dbReference>
<keyword evidence="4 7" id="KW-0472">Membrane</keyword>
<dbReference type="GO" id="GO:0071555">
    <property type="term" value="P:cell wall organization"/>
    <property type="evidence" value="ECO:0007669"/>
    <property type="project" value="UniProtKB-KW"/>
</dbReference>
<proteinExistence type="inferred from homology"/>
<dbReference type="Pfam" id="PF02618">
    <property type="entry name" value="YceG"/>
    <property type="match status" value="1"/>
</dbReference>
<gene>
    <name evidence="7" type="primary">mltG</name>
    <name evidence="9" type="ORF">SAMN05216446_0424</name>
</gene>
<comment type="subcellular location">
    <subcellularLocation>
        <location evidence="7">Cell membrane</location>
        <topology evidence="7">Single-pass membrane protein</topology>
    </subcellularLocation>
</comment>
<comment type="catalytic activity">
    <reaction evidence="7">
        <text>a peptidoglycan chain = a peptidoglycan chain with N-acetyl-1,6-anhydromuramyl-[peptide] at the reducing end + a peptidoglycan chain with N-acetylglucosamine at the non-reducing end.</text>
        <dbReference type="EC" id="4.2.2.29"/>
    </reaction>
</comment>
<dbReference type="AlphaFoldDB" id="A0A1H9NF59"/>
<evidence type="ECO:0000256" key="5">
    <source>
        <dbReference type="ARBA" id="ARBA00023239"/>
    </source>
</evidence>
<comment type="similarity">
    <text evidence="7">Belongs to the transglycosylase MltG family.</text>
</comment>
<feature type="region of interest" description="Disordered" evidence="8">
    <location>
        <begin position="1"/>
        <end position="97"/>
    </location>
</feature>
<evidence type="ECO:0000313" key="10">
    <source>
        <dbReference type="Proteomes" id="UP000199128"/>
    </source>
</evidence>
<dbReference type="Gene3D" id="3.30.1490.480">
    <property type="entry name" value="Endolytic murein transglycosylase"/>
    <property type="match status" value="1"/>
</dbReference>
<keyword evidence="5 7" id="KW-0456">Lyase</keyword>
<dbReference type="CDD" id="cd08010">
    <property type="entry name" value="MltG_like"/>
    <property type="match status" value="1"/>
</dbReference>
<reference evidence="10" key="1">
    <citation type="submission" date="2016-10" db="EMBL/GenBank/DDBJ databases">
        <authorList>
            <person name="Varghese N."/>
            <person name="Submissions S."/>
        </authorList>
    </citation>
    <scope>NUCLEOTIDE SEQUENCE [LARGE SCALE GENOMIC DNA]</scope>
    <source>
        <strain evidence="10">KHGC19</strain>
    </source>
</reference>
<evidence type="ECO:0000256" key="6">
    <source>
        <dbReference type="ARBA" id="ARBA00023316"/>
    </source>
</evidence>
<sequence>MADKPTRRAAHFAGVAPTPRREHATAKASKPAGGAKGAPARKAAGNRKAADARKERRQPVSRTGAQKPHAARGVSSHSARTTSRTNRGQRGQQRRCGRRSCLPLAGIALVLLALSLVVFVLPRLGREQDSASSGVSQGDYVSVTIPEGSGANAIAKILLEAGVIDDKKVFLEEVDSQRAESNMKPGTYKLMAGGNISGIVRQLCEGPNSDEGRLTVAEGLTVAKTAEAVQKQLGISSDEFLAQAKASNYVDDYPFLSEAQDDSLEGFLYPKTYDFSGKDVSADSVIRAMLDQYKAEVHSLNMSDAAASLSSSYGVTVSDYDVLKVASIIEREAVTSDDRPLVSSVIYNRLKADMSLQSDATMGYVTGGDVTADDLKVDSPYNTYLHKGLTPTPICSPSLDSIQAALAPSPTNYYYFLIIENGSYSNHTFSETYDQHQEAIAKAQADQGV</sequence>
<dbReference type="EC" id="4.2.2.29" evidence="7"/>
<evidence type="ECO:0000313" key="9">
    <source>
        <dbReference type="EMBL" id="SER34511.1"/>
    </source>
</evidence>
<accession>A0A1H9NF59</accession>
<comment type="function">
    <text evidence="7">Functions as a peptidoglycan terminase that cleaves nascent peptidoglycan strands endolytically to terminate their elongation.</text>
</comment>
<evidence type="ECO:0000256" key="3">
    <source>
        <dbReference type="ARBA" id="ARBA00022989"/>
    </source>
</evidence>
<dbReference type="HAMAP" id="MF_02065">
    <property type="entry name" value="MltG"/>
    <property type="match status" value="1"/>
</dbReference>
<feature type="compositionally biased region" description="Basic and acidic residues" evidence="8">
    <location>
        <begin position="48"/>
        <end position="58"/>
    </location>
</feature>
<evidence type="ECO:0000256" key="1">
    <source>
        <dbReference type="ARBA" id="ARBA00022475"/>
    </source>
</evidence>
<keyword evidence="3 7" id="KW-1133">Transmembrane helix</keyword>
<dbReference type="GO" id="GO:0009252">
    <property type="term" value="P:peptidoglycan biosynthetic process"/>
    <property type="evidence" value="ECO:0007669"/>
    <property type="project" value="UniProtKB-UniRule"/>
</dbReference>
<name>A0A1H9NF59_9ACTN</name>
<evidence type="ECO:0000256" key="8">
    <source>
        <dbReference type="SAM" id="MobiDB-lite"/>
    </source>
</evidence>
<organism evidence="9 10">
    <name type="scientific">Parafannyhessea umbonata</name>
    <dbReference type="NCBI Taxonomy" id="604330"/>
    <lineage>
        <taxon>Bacteria</taxon>
        <taxon>Bacillati</taxon>
        <taxon>Actinomycetota</taxon>
        <taxon>Coriobacteriia</taxon>
        <taxon>Coriobacteriales</taxon>
        <taxon>Atopobiaceae</taxon>
        <taxon>Parafannyhessea</taxon>
    </lineage>
</organism>
<evidence type="ECO:0000256" key="4">
    <source>
        <dbReference type="ARBA" id="ARBA00023136"/>
    </source>
</evidence>
<feature type="transmembrane region" description="Helical" evidence="7">
    <location>
        <begin position="100"/>
        <end position="121"/>
    </location>
</feature>
<keyword evidence="6 7" id="KW-0961">Cell wall biogenesis/degradation</keyword>
<dbReference type="EMBL" id="FOGP01000001">
    <property type="protein sequence ID" value="SER34511.1"/>
    <property type="molecule type" value="Genomic_DNA"/>
</dbReference>
<keyword evidence="2 7" id="KW-0812">Transmembrane</keyword>